<feature type="domain" description="Adenylate kinase active site lid" evidence="9">
    <location>
        <begin position="127"/>
        <end position="162"/>
    </location>
</feature>
<keyword evidence="4 6" id="KW-0418">Kinase</keyword>
<dbReference type="InterPro" id="IPR033690">
    <property type="entry name" value="Adenylat_kinase_CS"/>
</dbReference>
<dbReference type="PANTHER" id="PTHR23359">
    <property type="entry name" value="NUCLEOTIDE KINASE"/>
    <property type="match status" value="1"/>
</dbReference>
<dbReference type="PRINTS" id="PR00094">
    <property type="entry name" value="ADENYLTKNASE"/>
</dbReference>
<reference evidence="10 11" key="1">
    <citation type="submission" date="2019-08" db="EMBL/GenBank/DDBJ databases">
        <title>Bacillus genomes from the desert of Cuatro Cienegas, Coahuila.</title>
        <authorList>
            <person name="Olmedo-Alvarez G."/>
        </authorList>
    </citation>
    <scope>NUCLEOTIDE SEQUENCE [LARGE SCALE GENOMIC DNA]</scope>
    <source>
        <strain evidence="10 11">CH40_1T</strain>
    </source>
</reference>
<keyword evidence="6" id="KW-0963">Cytoplasm</keyword>
<feature type="binding site" evidence="6">
    <location>
        <position position="127"/>
    </location>
    <ligand>
        <name>ATP</name>
        <dbReference type="ChEBI" id="CHEBI:30616"/>
    </ligand>
</feature>
<dbReference type="Pfam" id="PF05191">
    <property type="entry name" value="ADK_lid"/>
    <property type="match status" value="1"/>
</dbReference>
<feature type="binding site" evidence="6">
    <location>
        <begin position="10"/>
        <end position="15"/>
    </location>
    <ligand>
        <name>ATP</name>
        <dbReference type="ChEBI" id="CHEBI:30616"/>
    </ligand>
</feature>
<keyword evidence="5 6" id="KW-0067">ATP-binding</keyword>
<dbReference type="InterPro" id="IPR027417">
    <property type="entry name" value="P-loop_NTPase"/>
</dbReference>
<evidence type="ECO:0000256" key="1">
    <source>
        <dbReference type="ARBA" id="ARBA00022679"/>
    </source>
</evidence>
<evidence type="ECO:0000256" key="4">
    <source>
        <dbReference type="ARBA" id="ARBA00022777"/>
    </source>
</evidence>
<comment type="function">
    <text evidence="6">Catalyzes the reversible transfer of the terminal phosphate group between ATP and AMP. Plays an important role in cellular energy homeostasis and in adenine nucleotide metabolism.</text>
</comment>
<dbReference type="SUPFAM" id="SSF52540">
    <property type="entry name" value="P-loop containing nucleoside triphosphate hydrolases"/>
    <property type="match status" value="1"/>
</dbReference>
<feature type="binding site" evidence="6">
    <location>
        <position position="92"/>
    </location>
    <ligand>
        <name>AMP</name>
        <dbReference type="ChEBI" id="CHEBI:456215"/>
    </ligand>
</feature>
<dbReference type="GO" id="GO:0044209">
    <property type="term" value="P:AMP salvage"/>
    <property type="evidence" value="ECO:0007669"/>
    <property type="project" value="UniProtKB-UniRule"/>
</dbReference>
<evidence type="ECO:0000256" key="3">
    <source>
        <dbReference type="ARBA" id="ARBA00022741"/>
    </source>
</evidence>
<dbReference type="Proteomes" id="UP000323317">
    <property type="component" value="Unassembled WGS sequence"/>
</dbReference>
<feature type="region of interest" description="LID" evidence="6">
    <location>
        <begin position="126"/>
        <end position="163"/>
    </location>
</feature>
<dbReference type="GO" id="GO:0008270">
    <property type="term" value="F:zinc ion binding"/>
    <property type="evidence" value="ECO:0007669"/>
    <property type="project" value="UniProtKB-UniRule"/>
</dbReference>
<dbReference type="CDD" id="cd01428">
    <property type="entry name" value="ADK"/>
    <property type="match status" value="1"/>
</dbReference>
<dbReference type="Pfam" id="PF00406">
    <property type="entry name" value="ADK"/>
    <property type="match status" value="1"/>
</dbReference>
<dbReference type="GO" id="GO:0005737">
    <property type="term" value="C:cytoplasm"/>
    <property type="evidence" value="ECO:0007669"/>
    <property type="project" value="UniProtKB-SubCell"/>
</dbReference>
<evidence type="ECO:0000259" key="9">
    <source>
        <dbReference type="Pfam" id="PF05191"/>
    </source>
</evidence>
<evidence type="ECO:0000313" key="11">
    <source>
        <dbReference type="Proteomes" id="UP000323317"/>
    </source>
</evidence>
<dbReference type="HAMAP" id="MF_00235">
    <property type="entry name" value="Adenylate_kinase_Adk"/>
    <property type="match status" value="1"/>
</dbReference>
<keyword evidence="2 6" id="KW-0545">Nucleotide biosynthesis</keyword>
<keyword evidence="3 6" id="KW-0547">Nucleotide-binding</keyword>
<keyword evidence="1 6" id="KW-0808">Transferase</keyword>
<proteinExistence type="inferred from homology"/>
<comment type="caution">
    <text evidence="10">The sequence shown here is derived from an EMBL/GenBank/DDBJ whole genome shotgun (WGS) entry which is preliminary data.</text>
</comment>
<protein>
    <recommendedName>
        <fullName evidence="6 8">Adenylate kinase</fullName>
        <shortName evidence="6">AK</shortName>
        <ecNumber evidence="6 8">2.7.4.3</ecNumber>
    </recommendedName>
    <alternativeName>
        <fullName evidence="6">ATP-AMP transphosphorylase</fullName>
    </alternativeName>
    <alternativeName>
        <fullName evidence="6">ATP:AMP phosphotransferase</fullName>
    </alternativeName>
    <alternativeName>
        <fullName evidence="6">Adenylate monophosphate kinase</fullName>
    </alternativeName>
</protein>
<dbReference type="GO" id="GO:0005524">
    <property type="term" value="F:ATP binding"/>
    <property type="evidence" value="ECO:0007669"/>
    <property type="project" value="UniProtKB-UniRule"/>
</dbReference>
<evidence type="ECO:0000256" key="2">
    <source>
        <dbReference type="ARBA" id="ARBA00022727"/>
    </source>
</evidence>
<feature type="binding site" evidence="6">
    <location>
        <position position="171"/>
    </location>
    <ligand>
        <name>AMP</name>
        <dbReference type="ChEBI" id="CHEBI:456215"/>
    </ligand>
</feature>
<feature type="binding site" evidence="6">
    <location>
        <begin position="57"/>
        <end position="59"/>
    </location>
    <ligand>
        <name>AMP</name>
        <dbReference type="ChEBI" id="CHEBI:456215"/>
    </ligand>
</feature>
<dbReference type="NCBIfam" id="TIGR01351">
    <property type="entry name" value="adk"/>
    <property type="match status" value="1"/>
</dbReference>
<comment type="pathway">
    <text evidence="6">Purine metabolism; AMP biosynthesis via salvage pathway; AMP from ADP: step 1/1.</text>
</comment>
<evidence type="ECO:0000256" key="7">
    <source>
        <dbReference type="RuleBase" id="RU003330"/>
    </source>
</evidence>
<organism evidence="10 11">
    <name type="scientific">Rossellomorea vietnamensis</name>
    <dbReference type="NCBI Taxonomy" id="218284"/>
    <lineage>
        <taxon>Bacteria</taxon>
        <taxon>Bacillati</taxon>
        <taxon>Bacillota</taxon>
        <taxon>Bacilli</taxon>
        <taxon>Bacillales</taxon>
        <taxon>Bacillaceae</taxon>
        <taxon>Rossellomorea</taxon>
    </lineage>
</organism>
<dbReference type="NCBIfam" id="NF011100">
    <property type="entry name" value="PRK14527.1"/>
    <property type="match status" value="1"/>
</dbReference>
<dbReference type="NCBIfam" id="NF001380">
    <property type="entry name" value="PRK00279.1-2"/>
    <property type="match status" value="1"/>
</dbReference>
<feature type="binding site" evidence="6">
    <location>
        <begin position="136"/>
        <end position="137"/>
    </location>
    <ligand>
        <name>ATP</name>
        <dbReference type="ChEBI" id="CHEBI:30616"/>
    </ligand>
</feature>
<feature type="region of interest" description="NMP" evidence="6">
    <location>
        <begin position="30"/>
        <end position="59"/>
    </location>
</feature>
<feature type="binding site" evidence="6">
    <location>
        <position position="160"/>
    </location>
    <ligand>
        <name>AMP</name>
        <dbReference type="ChEBI" id="CHEBI:456215"/>
    </ligand>
</feature>
<dbReference type="RefSeq" id="WP_148948544.1">
    <property type="nucleotide sequence ID" value="NZ_JBNIKK010000023.1"/>
</dbReference>
<keyword evidence="6" id="KW-0862">Zinc</keyword>
<dbReference type="Gene3D" id="3.40.50.300">
    <property type="entry name" value="P-loop containing nucleotide triphosphate hydrolases"/>
    <property type="match status" value="1"/>
</dbReference>
<dbReference type="FunFam" id="3.40.50.300:FF:000106">
    <property type="entry name" value="Adenylate kinase mitochondrial"/>
    <property type="match status" value="1"/>
</dbReference>
<dbReference type="InterPro" id="IPR007862">
    <property type="entry name" value="Adenylate_kinase_lid-dom"/>
</dbReference>
<comment type="domain">
    <text evidence="6">Consists of three domains, a large central CORE domain and two small peripheral domains, NMPbind and LID, which undergo movements during catalysis. The LID domain closes over the site of phosphoryl transfer upon ATP binding. Assembling and dissambling the active center during each catalytic cycle provides an effective means to prevent ATP hydrolysis. Some bacteria have evolved a zinc-coordinating structure that stabilizes the LID domain.</text>
</comment>
<dbReference type="EMBL" id="VTEH01000022">
    <property type="protein sequence ID" value="TYR73085.1"/>
    <property type="molecule type" value="Genomic_DNA"/>
</dbReference>
<evidence type="ECO:0000313" key="10">
    <source>
        <dbReference type="EMBL" id="TYR73085.1"/>
    </source>
</evidence>
<feature type="binding site" evidence="6">
    <location>
        <position position="36"/>
    </location>
    <ligand>
        <name>AMP</name>
        <dbReference type="ChEBI" id="CHEBI:456215"/>
    </ligand>
</feature>
<dbReference type="InterPro" id="IPR000850">
    <property type="entry name" value="Adenylat/UMP-CMP_kin"/>
</dbReference>
<comment type="subcellular location">
    <subcellularLocation>
        <location evidence="6 8">Cytoplasm</location>
    </subcellularLocation>
</comment>
<dbReference type="UniPathway" id="UPA00588">
    <property type="reaction ID" value="UER00649"/>
</dbReference>
<dbReference type="AlphaFoldDB" id="A0A5D4K8M1"/>
<keyword evidence="6" id="KW-0479">Metal-binding</keyword>
<feature type="binding site" evidence="6">
    <location>
        <position position="153"/>
    </location>
    <ligand>
        <name>Zn(2+)</name>
        <dbReference type="ChEBI" id="CHEBI:29105"/>
        <note>structural</note>
    </ligand>
</feature>
<evidence type="ECO:0000256" key="6">
    <source>
        <dbReference type="HAMAP-Rule" id="MF_00235"/>
    </source>
</evidence>
<feature type="binding site" evidence="6">
    <location>
        <position position="31"/>
    </location>
    <ligand>
        <name>AMP</name>
        <dbReference type="ChEBI" id="CHEBI:456215"/>
    </ligand>
</feature>
<evidence type="ECO:0000256" key="5">
    <source>
        <dbReference type="ARBA" id="ARBA00022840"/>
    </source>
</evidence>
<dbReference type="GO" id="GO:0004017">
    <property type="term" value="F:AMP kinase activity"/>
    <property type="evidence" value="ECO:0007669"/>
    <property type="project" value="UniProtKB-UniRule"/>
</dbReference>
<dbReference type="InterPro" id="IPR006259">
    <property type="entry name" value="Adenyl_kin_sub"/>
</dbReference>
<feature type="binding site" evidence="6">
    <location>
        <position position="133"/>
    </location>
    <ligand>
        <name>Zn(2+)</name>
        <dbReference type="ChEBI" id="CHEBI:29105"/>
        <note>structural</note>
    </ligand>
</feature>
<sequence>MNIVLMGLPGAGKGTQAEKIVEKYGIPHISTGDMFRAAMKEETELGLKAKSFMDKGELVPDEVTIGIVRERLSREDCHKGFLLDGFPRTVAQADALETILTDLDKKIDYVINIQVDKEVLMERLTGRRICKKCGATYHLVFNPPSEEGVCDRCGGDLYQRADDNEETVQNRLDVNIKQTQPLLDFYQDKGYLVNIDGQRDIKEVFSDIDELIGSSR</sequence>
<comment type="subunit">
    <text evidence="6 8">Monomer.</text>
</comment>
<dbReference type="PROSITE" id="PS00113">
    <property type="entry name" value="ADENYLATE_KINASE"/>
    <property type="match status" value="1"/>
</dbReference>
<dbReference type="EC" id="2.7.4.3" evidence="6 8"/>
<name>A0A5D4K8M1_9BACI</name>
<comment type="catalytic activity">
    <reaction evidence="6 8">
        <text>AMP + ATP = 2 ADP</text>
        <dbReference type="Rhea" id="RHEA:12973"/>
        <dbReference type="ChEBI" id="CHEBI:30616"/>
        <dbReference type="ChEBI" id="CHEBI:456215"/>
        <dbReference type="ChEBI" id="CHEBI:456216"/>
        <dbReference type="EC" id="2.7.4.3"/>
    </reaction>
</comment>
<feature type="binding site" evidence="6">
    <location>
        <position position="150"/>
    </location>
    <ligand>
        <name>Zn(2+)</name>
        <dbReference type="ChEBI" id="CHEBI:29105"/>
        <note>structural</note>
    </ligand>
</feature>
<dbReference type="NCBIfam" id="NF001381">
    <property type="entry name" value="PRK00279.1-3"/>
    <property type="match status" value="1"/>
</dbReference>
<evidence type="ECO:0000256" key="8">
    <source>
        <dbReference type="RuleBase" id="RU003331"/>
    </source>
</evidence>
<comment type="similarity">
    <text evidence="6 7">Belongs to the adenylate kinase family.</text>
</comment>
<accession>A0A5D4K8M1</accession>
<gene>
    <name evidence="6" type="primary">adk</name>
    <name evidence="10" type="ORF">FZC79_20340</name>
</gene>
<feature type="binding site" evidence="6">
    <location>
        <begin position="85"/>
        <end position="88"/>
    </location>
    <ligand>
        <name>AMP</name>
        <dbReference type="ChEBI" id="CHEBI:456215"/>
    </ligand>
</feature>
<feature type="binding site" evidence="6">
    <location>
        <position position="130"/>
    </location>
    <ligand>
        <name>Zn(2+)</name>
        <dbReference type="ChEBI" id="CHEBI:29105"/>
        <note>structural</note>
    </ligand>
</feature>
<feature type="binding site" evidence="6">
    <location>
        <position position="199"/>
    </location>
    <ligand>
        <name>ATP</name>
        <dbReference type="ChEBI" id="CHEBI:30616"/>
    </ligand>
</feature>